<keyword evidence="2" id="KW-1185">Reference proteome</keyword>
<dbReference type="Proteomes" id="UP000489600">
    <property type="component" value="Unassembled WGS sequence"/>
</dbReference>
<sequence length="78" mass="8863">MYNGLHLSISHLVDLAGFSHLEPNYTYQLAVHVRDLAVKFGYLWNWIPGCWVKSLYDGPDANNIDELRIFLTVGLIGT</sequence>
<name>A0A565BTV0_9BRAS</name>
<organism evidence="1 2">
    <name type="scientific">Arabis nemorensis</name>
    <dbReference type="NCBI Taxonomy" id="586526"/>
    <lineage>
        <taxon>Eukaryota</taxon>
        <taxon>Viridiplantae</taxon>
        <taxon>Streptophyta</taxon>
        <taxon>Embryophyta</taxon>
        <taxon>Tracheophyta</taxon>
        <taxon>Spermatophyta</taxon>
        <taxon>Magnoliopsida</taxon>
        <taxon>eudicotyledons</taxon>
        <taxon>Gunneridae</taxon>
        <taxon>Pentapetalae</taxon>
        <taxon>rosids</taxon>
        <taxon>malvids</taxon>
        <taxon>Brassicales</taxon>
        <taxon>Brassicaceae</taxon>
        <taxon>Arabideae</taxon>
        <taxon>Arabis</taxon>
    </lineage>
</organism>
<evidence type="ECO:0000313" key="1">
    <source>
        <dbReference type="EMBL" id="VVB04799.1"/>
    </source>
</evidence>
<evidence type="ECO:0000313" key="2">
    <source>
        <dbReference type="Proteomes" id="UP000489600"/>
    </source>
</evidence>
<comment type="caution">
    <text evidence="1">The sequence shown here is derived from an EMBL/GenBank/DDBJ whole genome shotgun (WGS) entry which is preliminary data.</text>
</comment>
<dbReference type="EMBL" id="CABITT030000005">
    <property type="protein sequence ID" value="VVB04799.1"/>
    <property type="molecule type" value="Genomic_DNA"/>
</dbReference>
<proteinExistence type="predicted"/>
<reference evidence="1" key="1">
    <citation type="submission" date="2019-07" db="EMBL/GenBank/DDBJ databases">
        <authorList>
            <person name="Dittberner H."/>
        </authorList>
    </citation>
    <scope>NUCLEOTIDE SEQUENCE [LARGE SCALE GENOMIC DNA]</scope>
</reference>
<dbReference type="AlphaFoldDB" id="A0A565BTV0"/>
<accession>A0A565BTV0</accession>
<gene>
    <name evidence="1" type="ORF">ANE_LOCUS15243</name>
</gene>
<protein>
    <submittedName>
        <fullName evidence="1">Uncharacterized protein</fullName>
    </submittedName>
</protein>